<gene>
    <name evidence="2" type="ORF">PPERSA_02727</name>
</gene>
<name>A0A0V0R5T6_PSEPJ</name>
<accession>A0A0V0R5T6</accession>
<feature type="compositionally biased region" description="Polar residues" evidence="1">
    <location>
        <begin position="35"/>
        <end position="47"/>
    </location>
</feature>
<reference evidence="2 3" key="1">
    <citation type="journal article" date="2015" name="Sci. Rep.">
        <title>Genome of the facultative scuticociliatosis pathogen Pseudocohnilembus persalinus provides insight into its virulence through horizontal gene transfer.</title>
        <authorList>
            <person name="Xiong J."/>
            <person name="Wang G."/>
            <person name="Cheng J."/>
            <person name="Tian M."/>
            <person name="Pan X."/>
            <person name="Warren A."/>
            <person name="Jiang C."/>
            <person name="Yuan D."/>
            <person name="Miao W."/>
        </authorList>
    </citation>
    <scope>NUCLEOTIDE SEQUENCE [LARGE SCALE GENOMIC DNA]</scope>
    <source>
        <strain evidence="2">36N120E</strain>
    </source>
</reference>
<evidence type="ECO:0000256" key="1">
    <source>
        <dbReference type="SAM" id="MobiDB-lite"/>
    </source>
</evidence>
<feature type="region of interest" description="Disordered" evidence="1">
    <location>
        <begin position="35"/>
        <end position="71"/>
    </location>
</feature>
<organism evidence="2 3">
    <name type="scientific">Pseudocohnilembus persalinus</name>
    <name type="common">Ciliate</name>
    <dbReference type="NCBI Taxonomy" id="266149"/>
    <lineage>
        <taxon>Eukaryota</taxon>
        <taxon>Sar</taxon>
        <taxon>Alveolata</taxon>
        <taxon>Ciliophora</taxon>
        <taxon>Intramacronucleata</taxon>
        <taxon>Oligohymenophorea</taxon>
        <taxon>Scuticociliatia</taxon>
        <taxon>Philasterida</taxon>
        <taxon>Pseudocohnilembidae</taxon>
        <taxon>Pseudocohnilembus</taxon>
    </lineage>
</organism>
<comment type="caution">
    <text evidence="2">The sequence shown here is derived from an EMBL/GenBank/DDBJ whole genome shotgun (WGS) entry which is preliminary data.</text>
</comment>
<dbReference type="InParanoid" id="A0A0V0R5T6"/>
<feature type="compositionally biased region" description="Polar residues" evidence="1">
    <location>
        <begin position="59"/>
        <end position="71"/>
    </location>
</feature>
<dbReference type="AlphaFoldDB" id="A0A0V0R5T6"/>
<evidence type="ECO:0000313" key="3">
    <source>
        <dbReference type="Proteomes" id="UP000054937"/>
    </source>
</evidence>
<evidence type="ECO:0000313" key="2">
    <source>
        <dbReference type="EMBL" id="KRX09855.1"/>
    </source>
</evidence>
<dbReference type="EMBL" id="LDAU01000044">
    <property type="protein sequence ID" value="KRX09855.1"/>
    <property type="molecule type" value="Genomic_DNA"/>
</dbReference>
<dbReference type="Proteomes" id="UP000054937">
    <property type="component" value="Unassembled WGS sequence"/>
</dbReference>
<proteinExistence type="predicted"/>
<keyword evidence="3" id="KW-1185">Reference proteome</keyword>
<sequence>MYISEKLKDNSNIQNSNNFNDFLSQKKLDVIQNLDSQNKSSHNNNRSYKYYSNDKYRNKNNYFSNNKSVQNSDRQIEMIESGVSRKILSPNGYFQNEYNNNHNQNYNQDLNLNQYLEQRKQPTKNDQSSKLGPKDLKYALQREQVQHLAEVFITLNCFEDITEYERNDEIDPMDFINQNIYKLPAQSRTQIKHSFKRIQLQQIQPHKPSDYMSEMFK</sequence>
<protein>
    <submittedName>
        <fullName evidence="2">Uncharacterized protein</fullName>
    </submittedName>
</protein>